<keyword evidence="1" id="KW-0812">Transmembrane</keyword>
<keyword evidence="1" id="KW-0472">Membrane</keyword>
<accession>A0ABT3GLQ3</accession>
<evidence type="ECO:0008006" key="4">
    <source>
        <dbReference type="Google" id="ProtNLM"/>
    </source>
</evidence>
<evidence type="ECO:0000256" key="1">
    <source>
        <dbReference type="SAM" id="Phobius"/>
    </source>
</evidence>
<keyword evidence="1" id="KW-1133">Transmembrane helix</keyword>
<organism evidence="2 3">
    <name type="scientific">Luteolibacter arcticus</name>
    <dbReference type="NCBI Taxonomy" id="1581411"/>
    <lineage>
        <taxon>Bacteria</taxon>
        <taxon>Pseudomonadati</taxon>
        <taxon>Verrucomicrobiota</taxon>
        <taxon>Verrucomicrobiia</taxon>
        <taxon>Verrucomicrobiales</taxon>
        <taxon>Verrucomicrobiaceae</taxon>
        <taxon>Luteolibacter</taxon>
    </lineage>
</organism>
<keyword evidence="3" id="KW-1185">Reference proteome</keyword>
<feature type="transmembrane region" description="Helical" evidence="1">
    <location>
        <begin position="161"/>
        <end position="178"/>
    </location>
</feature>
<name>A0ABT3GLQ3_9BACT</name>
<evidence type="ECO:0000313" key="3">
    <source>
        <dbReference type="Proteomes" id="UP001320876"/>
    </source>
</evidence>
<dbReference type="EMBL" id="JAPDDT010000008">
    <property type="protein sequence ID" value="MCW1924460.1"/>
    <property type="molecule type" value="Genomic_DNA"/>
</dbReference>
<evidence type="ECO:0000313" key="2">
    <source>
        <dbReference type="EMBL" id="MCW1924460.1"/>
    </source>
</evidence>
<comment type="caution">
    <text evidence="2">The sequence shown here is derived from an EMBL/GenBank/DDBJ whole genome shotgun (WGS) entry which is preliminary data.</text>
</comment>
<sequence length="211" mass="23329">MDEAPLETPKWPWFEPSCAILMAVASVATAWCSYQSSCWSGESGGLEAHADKLQRQAIAQHHEARQIEAIQMRLVMEVIDARMEGNEKLASYYADRFTDELKPAYEKWIALNPLEDRTAPPHPFVPGFYTPRFEQEIRDAQAGAVKAEAEAGVAGHVASSYLGNTVSLATVILFAATAEKFNQPRVRGWSLAFAICLFLFAAVRTALLPII</sequence>
<dbReference type="Proteomes" id="UP001320876">
    <property type="component" value="Unassembled WGS sequence"/>
</dbReference>
<feature type="transmembrane region" description="Helical" evidence="1">
    <location>
        <begin position="190"/>
        <end position="210"/>
    </location>
</feature>
<proteinExistence type="predicted"/>
<protein>
    <recommendedName>
        <fullName evidence="4">DUF4337 domain-containing protein</fullName>
    </recommendedName>
</protein>
<reference evidence="2 3" key="1">
    <citation type="submission" date="2022-10" db="EMBL/GenBank/DDBJ databases">
        <title>Luteolibacter arcticus strain CCTCC AB 2014275, whole genome shotgun sequencing project.</title>
        <authorList>
            <person name="Zhao G."/>
            <person name="Shen L."/>
        </authorList>
    </citation>
    <scope>NUCLEOTIDE SEQUENCE [LARGE SCALE GENOMIC DNA]</scope>
    <source>
        <strain evidence="2 3">CCTCC AB 2014275</strain>
    </source>
</reference>
<gene>
    <name evidence="2" type="ORF">OKA05_17975</name>
</gene>
<dbReference type="RefSeq" id="WP_264488567.1">
    <property type="nucleotide sequence ID" value="NZ_JAPDDT010000008.1"/>
</dbReference>